<dbReference type="InterPro" id="IPR051961">
    <property type="entry name" value="Fungal_Metabolite_Diox"/>
</dbReference>
<dbReference type="Proteomes" id="UP000660262">
    <property type="component" value="Unassembled WGS sequence"/>
</dbReference>
<dbReference type="AlphaFoldDB" id="A0A830HTE6"/>
<evidence type="ECO:0008006" key="3">
    <source>
        <dbReference type="Google" id="ProtNLM"/>
    </source>
</evidence>
<protein>
    <recommendedName>
        <fullName evidence="3">Phytanoyl-CoA dioxygenase</fullName>
    </recommendedName>
</protein>
<dbReference type="SUPFAM" id="SSF51197">
    <property type="entry name" value="Clavaminate synthase-like"/>
    <property type="match status" value="1"/>
</dbReference>
<comment type="caution">
    <text evidence="1">The sequence shown here is derived from an EMBL/GenBank/DDBJ whole genome shotgun (WGS) entry which is preliminary data.</text>
</comment>
<evidence type="ECO:0000313" key="1">
    <source>
        <dbReference type="EMBL" id="GHP09010.1"/>
    </source>
</evidence>
<keyword evidence="2" id="KW-1185">Reference proteome</keyword>
<reference evidence="1" key="1">
    <citation type="submission" date="2020-10" db="EMBL/GenBank/DDBJ databases">
        <title>Unveiling of a novel bifunctional photoreceptor, Dualchrome1, isolated from a cosmopolitan green alga.</title>
        <authorList>
            <person name="Suzuki S."/>
            <person name="Kawachi M."/>
        </authorList>
    </citation>
    <scope>NUCLEOTIDE SEQUENCE</scope>
    <source>
        <strain evidence="1">NIES 2893</strain>
    </source>
</reference>
<dbReference type="OrthoDB" id="513607at2759"/>
<organism evidence="1 2">
    <name type="scientific">Pycnococcus provasolii</name>
    <dbReference type="NCBI Taxonomy" id="41880"/>
    <lineage>
        <taxon>Eukaryota</taxon>
        <taxon>Viridiplantae</taxon>
        <taxon>Chlorophyta</taxon>
        <taxon>Pseudoscourfieldiophyceae</taxon>
        <taxon>Pseudoscourfieldiales</taxon>
        <taxon>Pycnococcaceae</taxon>
        <taxon>Pycnococcus</taxon>
    </lineage>
</organism>
<gene>
    <name evidence="1" type="ORF">PPROV_000774700</name>
</gene>
<sequence>MVWKRRQKKCSITVGQKKERLAFAKHWLKVYEEEPEIFWAVWEQALFTDEKSAPIVTEPGPLRESQRVIISDFEHAITTNARIPIPPPLEPQLPQALEALQTQGFVHLTQILSHETCDALWEHVQDAVNTAASGAGLLGGAKARVDVKLKLEGAAKLTARETLGTNQLATLLLGAATDDAYLCEFGVLCSLPGANRQPVHPDTVCTGRRAERPIYTCFVALQDVDVHMGPTRLLVGTNTPEAHKIASNVTSDEYASLLANTPNVDATLKKGHAVVFDSRTLHAGGANEANEGRRRCLLYLSAQGPEEGCTKLPTSPERRTPPNAYSIVPEYHNKLKVREWNVFTA</sequence>
<dbReference type="PANTHER" id="PTHR37563:SF2">
    <property type="entry name" value="PHYTANOYL-COA DIOXYGENASE FAMILY PROTEIN (AFU_ORTHOLOGUE AFUA_2G03330)"/>
    <property type="match status" value="1"/>
</dbReference>
<accession>A0A830HTE6</accession>
<evidence type="ECO:0000313" key="2">
    <source>
        <dbReference type="Proteomes" id="UP000660262"/>
    </source>
</evidence>
<dbReference type="EMBL" id="BNJQ01000023">
    <property type="protein sequence ID" value="GHP09010.1"/>
    <property type="molecule type" value="Genomic_DNA"/>
</dbReference>
<dbReference type="Gene3D" id="2.60.120.620">
    <property type="entry name" value="q2cbj1_9rhob like domain"/>
    <property type="match status" value="1"/>
</dbReference>
<dbReference type="Pfam" id="PF05721">
    <property type="entry name" value="PhyH"/>
    <property type="match status" value="1"/>
</dbReference>
<dbReference type="PANTHER" id="PTHR37563">
    <property type="entry name" value="PHYTANOYL-COA DIOXYGENASE FAMILY PROTEIN (AFU_ORTHOLOGUE AFUA_2G03330)"/>
    <property type="match status" value="1"/>
</dbReference>
<name>A0A830HTE6_9CHLO</name>
<dbReference type="InterPro" id="IPR008775">
    <property type="entry name" value="Phytyl_CoA_dOase-like"/>
</dbReference>
<proteinExistence type="predicted"/>